<feature type="compositionally biased region" description="Acidic residues" evidence="1">
    <location>
        <begin position="649"/>
        <end position="666"/>
    </location>
</feature>
<feature type="region of interest" description="Disordered" evidence="1">
    <location>
        <begin position="217"/>
        <end position="241"/>
    </location>
</feature>
<name>A0A1X7RE48_ZYMT9</name>
<feature type="region of interest" description="Disordered" evidence="1">
    <location>
        <begin position="584"/>
        <end position="618"/>
    </location>
</feature>
<dbReference type="Proteomes" id="UP000215127">
    <property type="component" value="Chromosome 1"/>
</dbReference>
<organism evidence="2 3">
    <name type="scientific">Zymoseptoria tritici (strain ST99CH_3D7)</name>
    <dbReference type="NCBI Taxonomy" id="1276538"/>
    <lineage>
        <taxon>Eukaryota</taxon>
        <taxon>Fungi</taxon>
        <taxon>Dikarya</taxon>
        <taxon>Ascomycota</taxon>
        <taxon>Pezizomycotina</taxon>
        <taxon>Dothideomycetes</taxon>
        <taxon>Dothideomycetidae</taxon>
        <taxon>Mycosphaerellales</taxon>
        <taxon>Mycosphaerellaceae</taxon>
        <taxon>Zymoseptoria</taxon>
    </lineage>
</organism>
<proteinExistence type="predicted"/>
<keyword evidence="3" id="KW-1185">Reference proteome</keyword>
<evidence type="ECO:0000256" key="1">
    <source>
        <dbReference type="SAM" id="MobiDB-lite"/>
    </source>
</evidence>
<feature type="compositionally biased region" description="Polar residues" evidence="1">
    <location>
        <begin position="181"/>
        <end position="195"/>
    </location>
</feature>
<feature type="region of interest" description="Disordered" evidence="1">
    <location>
        <begin position="119"/>
        <end position="205"/>
    </location>
</feature>
<gene>
    <name evidence="2" type="ORF">ZT3D7_G823</name>
</gene>
<evidence type="ECO:0000313" key="3">
    <source>
        <dbReference type="Proteomes" id="UP000215127"/>
    </source>
</evidence>
<feature type="compositionally biased region" description="Basic and acidic residues" evidence="1">
    <location>
        <begin position="595"/>
        <end position="609"/>
    </location>
</feature>
<feature type="compositionally biased region" description="Low complexity" evidence="1">
    <location>
        <begin position="163"/>
        <end position="175"/>
    </location>
</feature>
<feature type="region of interest" description="Disordered" evidence="1">
    <location>
        <begin position="642"/>
        <end position="666"/>
    </location>
</feature>
<protein>
    <submittedName>
        <fullName evidence="2">Uncharacterized protein</fullName>
    </submittedName>
</protein>
<feature type="compositionally biased region" description="Polar residues" evidence="1">
    <location>
        <begin position="149"/>
        <end position="162"/>
    </location>
</feature>
<accession>A0A1X7RE48</accession>
<dbReference type="EMBL" id="LT853692">
    <property type="protein sequence ID" value="SMQ45678.1"/>
    <property type="molecule type" value="Genomic_DNA"/>
</dbReference>
<sequence length="666" mass="73755">MFSVALSPVRGLYLSSERLALALPSTIHVNSRASSYGGAPPFRLPSRWRSYTSPNFFRLCHLSFLSPQPSTQSNLCLARADLIDPSHHPFKARYPISSLCARCDTVAGRRAASFSLIPNMTENSSTTPSNGRSRAASHSIAQLKGSETVKASQSGAQNTFLQPASTTSPTSTGASLEDGGSTFTPRGNMTTSAPSNHYPPSGSYSAEHITTRLHTVFEQSEPSDTPPAKGKDLGQRRINTPNVRVADTSNTSHEARPSMRFNLTKGHREELRELRKGPSTPFKSKLIDANSALLTEDEKHEYLPDLELAVRWTTFLVHLDIGLTNAVVIVFGDRKALHPSDFEWAVEKVTEGHDYIKDTVCVQAHALVQELTTEDASLWDLTDNDFAKYLDGNFDTEQYFSVFDFMRDFINFEGSSKLGKWYMQNVFINLVVRVRKCMADADADSWQNVLNFFDGVALVKAHDTVDMTAFQQLTEKFRDEKELQHRRIAATRHTFISRGSAPQKEAILPFSDIRTGGMEEVEAIDAAVGDQMETNNTDWAYTELYHDTPTTILESTQFDQKSLGIDRDNEIREDGTIETSISQAIDGGSVGKGKSSAEGDGAEKDGAEKEQEDVVWSNAGFEVPRVKWNDGGFKLAVEDLKNEETKMPDDDDDIAGEDEVWNDGGF</sequence>
<reference evidence="2 3" key="1">
    <citation type="submission" date="2016-06" db="EMBL/GenBank/DDBJ databases">
        <authorList>
            <person name="Kjaerup R.B."/>
            <person name="Dalgaard T.S."/>
            <person name="Juul-Madsen H.R."/>
        </authorList>
    </citation>
    <scope>NUCLEOTIDE SEQUENCE [LARGE SCALE GENOMIC DNA]</scope>
</reference>
<evidence type="ECO:0000313" key="2">
    <source>
        <dbReference type="EMBL" id="SMQ45678.1"/>
    </source>
</evidence>
<feature type="compositionally biased region" description="Polar residues" evidence="1">
    <location>
        <begin position="119"/>
        <end position="132"/>
    </location>
</feature>
<dbReference type="AlphaFoldDB" id="A0A1X7RE48"/>